<dbReference type="Gene3D" id="1.10.260.40">
    <property type="entry name" value="lambda repressor-like DNA-binding domains"/>
    <property type="match status" value="1"/>
</dbReference>
<accession>A0A1W9YQ19</accession>
<evidence type="ECO:0000256" key="1">
    <source>
        <dbReference type="SAM" id="MobiDB-lite"/>
    </source>
</evidence>
<organism evidence="3 4">
    <name type="scientific">Mycolicibacterium bacteremicum</name>
    <name type="common">Mycobacterium bacteremicum</name>
    <dbReference type="NCBI Taxonomy" id="564198"/>
    <lineage>
        <taxon>Bacteria</taxon>
        <taxon>Bacillati</taxon>
        <taxon>Actinomycetota</taxon>
        <taxon>Actinomycetes</taxon>
        <taxon>Mycobacteriales</taxon>
        <taxon>Mycobacteriaceae</taxon>
        <taxon>Mycolicibacterium</taxon>
    </lineage>
</organism>
<sequence>MEEPDRQRFGRIVRQRREELGLQQTDLRSRSGPSSTTLSQIERGVLKDPTPLVLRRLDAGLDWEVGSAARTLHGGDPTPLPPRGDGRVSMEQLAEMAVAPRSLSAWDAVTVVLRGQVAEGRMTADNAVDIALGVCDRFTDDVLNSGAGAEVRPILERLFLDRDELLRNGFDNHGYWETAEEKTHVMEAAAESPSPSQEKQIKEAYGSGCPKRKRAPQT</sequence>
<evidence type="ECO:0000259" key="2">
    <source>
        <dbReference type="PROSITE" id="PS50943"/>
    </source>
</evidence>
<dbReference type="EMBL" id="MVHJ01000033">
    <property type="protein sequence ID" value="ORA02156.1"/>
    <property type="molecule type" value="Genomic_DNA"/>
</dbReference>
<keyword evidence="4" id="KW-1185">Reference proteome</keyword>
<dbReference type="InterPro" id="IPR010982">
    <property type="entry name" value="Lambda_DNA-bd_dom_sf"/>
</dbReference>
<dbReference type="AlphaFoldDB" id="A0A1W9YQ19"/>
<dbReference type="STRING" id="564198.BST17_24925"/>
<dbReference type="GO" id="GO:0003677">
    <property type="term" value="F:DNA binding"/>
    <property type="evidence" value="ECO:0007669"/>
    <property type="project" value="InterPro"/>
</dbReference>
<evidence type="ECO:0000313" key="3">
    <source>
        <dbReference type="EMBL" id="ORA02156.1"/>
    </source>
</evidence>
<comment type="caution">
    <text evidence="3">The sequence shown here is derived from an EMBL/GenBank/DDBJ whole genome shotgun (WGS) entry which is preliminary data.</text>
</comment>
<reference evidence="3 4" key="1">
    <citation type="submission" date="2017-02" db="EMBL/GenBank/DDBJ databases">
        <title>The new phylogeny of genus Mycobacterium.</title>
        <authorList>
            <person name="Tortoli E."/>
            <person name="Trovato A."/>
            <person name="Cirillo D.M."/>
        </authorList>
    </citation>
    <scope>NUCLEOTIDE SEQUENCE [LARGE SCALE GENOMIC DNA]</scope>
    <source>
        <strain evidence="3 4">DSM 45578</strain>
    </source>
</reference>
<dbReference type="Proteomes" id="UP000192366">
    <property type="component" value="Unassembled WGS sequence"/>
</dbReference>
<feature type="domain" description="HTH cro/C1-type" evidence="2">
    <location>
        <begin position="13"/>
        <end position="68"/>
    </location>
</feature>
<protein>
    <recommendedName>
        <fullName evidence="2">HTH cro/C1-type domain-containing protein</fullName>
    </recommendedName>
</protein>
<name>A0A1W9YQ19_MYCBA</name>
<dbReference type="OrthoDB" id="4715684at2"/>
<gene>
    <name evidence="3" type="ORF">BST17_24925</name>
</gene>
<dbReference type="Pfam" id="PF01381">
    <property type="entry name" value="HTH_3"/>
    <property type="match status" value="1"/>
</dbReference>
<dbReference type="PROSITE" id="PS50943">
    <property type="entry name" value="HTH_CROC1"/>
    <property type="match status" value="1"/>
</dbReference>
<proteinExistence type="predicted"/>
<dbReference type="CDD" id="cd00093">
    <property type="entry name" value="HTH_XRE"/>
    <property type="match status" value="1"/>
</dbReference>
<dbReference type="InterPro" id="IPR001387">
    <property type="entry name" value="Cro/C1-type_HTH"/>
</dbReference>
<evidence type="ECO:0000313" key="4">
    <source>
        <dbReference type="Proteomes" id="UP000192366"/>
    </source>
</evidence>
<dbReference type="SUPFAM" id="SSF47413">
    <property type="entry name" value="lambda repressor-like DNA-binding domains"/>
    <property type="match status" value="1"/>
</dbReference>
<feature type="region of interest" description="Disordered" evidence="1">
    <location>
        <begin position="186"/>
        <end position="218"/>
    </location>
</feature>